<name>A0A1Y2GWF2_9FUNG</name>
<dbReference type="AlphaFoldDB" id="A0A1Y2GWF2"/>
<proteinExistence type="predicted"/>
<accession>A0A1Y2GWF2</accession>
<dbReference type="Proteomes" id="UP000193648">
    <property type="component" value="Unassembled WGS sequence"/>
</dbReference>
<organism evidence="1 2">
    <name type="scientific">Lobosporangium transversale</name>
    <dbReference type="NCBI Taxonomy" id="64571"/>
    <lineage>
        <taxon>Eukaryota</taxon>
        <taxon>Fungi</taxon>
        <taxon>Fungi incertae sedis</taxon>
        <taxon>Mucoromycota</taxon>
        <taxon>Mortierellomycotina</taxon>
        <taxon>Mortierellomycetes</taxon>
        <taxon>Mortierellales</taxon>
        <taxon>Mortierellaceae</taxon>
        <taxon>Lobosporangium</taxon>
    </lineage>
</organism>
<dbReference type="GeneID" id="33565180"/>
<evidence type="ECO:0000313" key="1">
    <source>
        <dbReference type="EMBL" id="ORZ24875.1"/>
    </source>
</evidence>
<protein>
    <submittedName>
        <fullName evidence="1">Uncharacterized protein</fullName>
    </submittedName>
</protein>
<gene>
    <name evidence="1" type="ORF">BCR41DRAFT_348661</name>
</gene>
<dbReference type="InParanoid" id="A0A1Y2GWF2"/>
<reference evidence="1 2" key="1">
    <citation type="submission" date="2016-07" db="EMBL/GenBank/DDBJ databases">
        <title>Pervasive Adenine N6-methylation of Active Genes in Fungi.</title>
        <authorList>
            <consortium name="DOE Joint Genome Institute"/>
            <person name="Mondo S.J."/>
            <person name="Dannebaum R.O."/>
            <person name="Kuo R.C."/>
            <person name="Labutti K."/>
            <person name="Haridas S."/>
            <person name="Kuo A."/>
            <person name="Salamov A."/>
            <person name="Ahrendt S.R."/>
            <person name="Lipzen A."/>
            <person name="Sullivan W."/>
            <person name="Andreopoulos W.B."/>
            <person name="Clum A."/>
            <person name="Lindquist E."/>
            <person name="Daum C."/>
            <person name="Ramamoorthy G.K."/>
            <person name="Gryganskyi A."/>
            <person name="Culley D."/>
            <person name="Magnuson J.K."/>
            <person name="James T.Y."/>
            <person name="O'Malley M.A."/>
            <person name="Stajich J.E."/>
            <person name="Spatafora J.W."/>
            <person name="Visel A."/>
            <person name="Grigoriev I.V."/>
        </authorList>
    </citation>
    <scope>NUCLEOTIDE SEQUENCE [LARGE SCALE GENOMIC DNA]</scope>
    <source>
        <strain evidence="1 2">NRRL 3116</strain>
    </source>
</reference>
<sequence>MRTGLREESVILLSLPSHRPWCQHFPDQARTGMLICLAHCSSSRICMTSSDLVK</sequence>
<comment type="caution">
    <text evidence="1">The sequence shown here is derived from an EMBL/GenBank/DDBJ whole genome shotgun (WGS) entry which is preliminary data.</text>
</comment>
<dbReference type="RefSeq" id="XP_021883856.1">
    <property type="nucleotide sequence ID" value="XM_022023336.1"/>
</dbReference>
<evidence type="ECO:0000313" key="2">
    <source>
        <dbReference type="Proteomes" id="UP000193648"/>
    </source>
</evidence>
<dbReference type="EMBL" id="MCFF01000008">
    <property type="protein sequence ID" value="ORZ24875.1"/>
    <property type="molecule type" value="Genomic_DNA"/>
</dbReference>
<keyword evidence="2" id="KW-1185">Reference proteome</keyword>